<dbReference type="InterPro" id="IPR008775">
    <property type="entry name" value="Phytyl_CoA_dOase-like"/>
</dbReference>
<dbReference type="SUPFAM" id="SSF51197">
    <property type="entry name" value="Clavaminate synthase-like"/>
    <property type="match status" value="1"/>
</dbReference>
<comment type="caution">
    <text evidence="1">The sequence shown here is derived from an EMBL/GenBank/DDBJ whole genome shotgun (WGS) entry which is preliminary data.</text>
</comment>
<sequence length="269" mass="30294">MTIEITKMMREQYEDQGYFVIQNVYSPQEIELMKKGMEHLWLNHVSESKITPNDSEPLASIFPPLHEVHLGDENLIHKYILHSKNFSIADQLFREESLVAGSTCFYKAPGAKSLVFHQDNSGFGPSPGTVCALWISIDPATSDNGCLLIIPKSHNLGMYSLNNQNKPLLDQILVEPESQSVQNLTKLGSFDVKEIHTNPGDVIVFHGDTIHGSASNTTQHHFRRSIAVHMVPASVKKMFANYDSLVDSQKNVIKRKLNKRHSLSLQRGY</sequence>
<dbReference type="GO" id="GO:0005506">
    <property type="term" value="F:iron ion binding"/>
    <property type="evidence" value="ECO:0007669"/>
    <property type="project" value="UniProtKB-ARBA"/>
</dbReference>
<organism evidence="1 2">
    <name type="scientific">Bacillus infantis</name>
    <dbReference type="NCBI Taxonomy" id="324767"/>
    <lineage>
        <taxon>Bacteria</taxon>
        <taxon>Bacillati</taxon>
        <taxon>Bacillota</taxon>
        <taxon>Bacilli</taxon>
        <taxon>Bacillales</taxon>
        <taxon>Bacillaceae</taxon>
        <taxon>Bacillus</taxon>
    </lineage>
</organism>
<keyword evidence="1" id="KW-0560">Oxidoreductase</keyword>
<dbReference type="Gene3D" id="2.60.120.620">
    <property type="entry name" value="q2cbj1_9rhob like domain"/>
    <property type="match status" value="1"/>
</dbReference>
<evidence type="ECO:0000313" key="1">
    <source>
        <dbReference type="EMBL" id="TYS60635.1"/>
    </source>
</evidence>
<dbReference type="EMBL" id="VTES01000006">
    <property type="protein sequence ID" value="TYS60635.1"/>
    <property type="molecule type" value="Genomic_DNA"/>
</dbReference>
<proteinExistence type="predicted"/>
<dbReference type="Proteomes" id="UP000323732">
    <property type="component" value="Unassembled WGS sequence"/>
</dbReference>
<dbReference type="AlphaFoldDB" id="A0A5D4SAF7"/>
<dbReference type="GO" id="GO:0016706">
    <property type="term" value="F:2-oxoglutarate-dependent dioxygenase activity"/>
    <property type="evidence" value="ECO:0007669"/>
    <property type="project" value="UniProtKB-ARBA"/>
</dbReference>
<dbReference type="PANTHER" id="PTHR20883:SF48">
    <property type="entry name" value="ECTOINE DIOXYGENASE"/>
    <property type="match status" value="1"/>
</dbReference>
<keyword evidence="1" id="KW-0223">Dioxygenase</keyword>
<dbReference type="PANTHER" id="PTHR20883">
    <property type="entry name" value="PHYTANOYL-COA DIOXYGENASE DOMAIN CONTAINING 1"/>
    <property type="match status" value="1"/>
</dbReference>
<dbReference type="Pfam" id="PF05721">
    <property type="entry name" value="PhyH"/>
    <property type="match status" value="1"/>
</dbReference>
<evidence type="ECO:0000313" key="2">
    <source>
        <dbReference type="Proteomes" id="UP000323732"/>
    </source>
</evidence>
<gene>
    <name evidence="1" type="ORF">FZD47_20725</name>
</gene>
<dbReference type="RefSeq" id="WP_148950782.1">
    <property type="nucleotide sequence ID" value="NZ_VTES01000006.1"/>
</dbReference>
<reference evidence="1 2" key="1">
    <citation type="submission" date="2019-08" db="EMBL/GenBank/DDBJ databases">
        <title>Bacillus genomes from the desert of Cuatro Cienegas, Coahuila.</title>
        <authorList>
            <person name="Olmedo-Alvarez G."/>
        </authorList>
    </citation>
    <scope>NUCLEOTIDE SEQUENCE [LARGE SCALE GENOMIC DNA]</scope>
    <source>
        <strain evidence="1 2">CH37_1T</strain>
    </source>
</reference>
<protein>
    <submittedName>
        <fullName evidence="1">Phytanoyl-CoA dioxygenase family protein</fullName>
    </submittedName>
</protein>
<accession>A0A5D4SAF7</accession>
<name>A0A5D4SAF7_9BACI</name>